<evidence type="ECO:0000256" key="6">
    <source>
        <dbReference type="ARBA" id="ARBA00023136"/>
    </source>
</evidence>
<protein>
    <submittedName>
        <fullName evidence="9">MBOAT family O-acyltransferase</fullName>
    </submittedName>
</protein>
<dbReference type="PANTHER" id="PTHR13285">
    <property type="entry name" value="ACYLTRANSFERASE"/>
    <property type="match status" value="1"/>
</dbReference>
<evidence type="ECO:0000256" key="4">
    <source>
        <dbReference type="ARBA" id="ARBA00022692"/>
    </source>
</evidence>
<keyword evidence="7" id="KW-0808">Transferase</keyword>
<dbReference type="EMBL" id="JBHSFV010000001">
    <property type="protein sequence ID" value="MFC4632531.1"/>
    <property type="molecule type" value="Genomic_DNA"/>
</dbReference>
<feature type="transmembrane region" description="Helical" evidence="8">
    <location>
        <begin position="460"/>
        <end position="476"/>
    </location>
</feature>
<accession>A0ABV9HQS0</accession>
<dbReference type="InterPro" id="IPR028362">
    <property type="entry name" value="AlgI"/>
</dbReference>
<evidence type="ECO:0000256" key="7">
    <source>
        <dbReference type="PIRNR" id="PIRNR016636"/>
    </source>
</evidence>
<feature type="transmembrane region" description="Helical" evidence="8">
    <location>
        <begin position="51"/>
        <end position="67"/>
    </location>
</feature>
<keyword evidence="6 7" id="KW-0472">Membrane</keyword>
<keyword evidence="3 7" id="KW-1003">Cell membrane</keyword>
<dbReference type="PANTHER" id="PTHR13285:SF18">
    <property type="entry name" value="PROTEIN-CYSTEINE N-PALMITOYLTRANSFERASE RASP"/>
    <property type="match status" value="1"/>
</dbReference>
<evidence type="ECO:0000256" key="8">
    <source>
        <dbReference type="SAM" id="Phobius"/>
    </source>
</evidence>
<feature type="transmembrane region" description="Helical" evidence="8">
    <location>
        <begin position="419"/>
        <end position="440"/>
    </location>
</feature>
<dbReference type="PIRSF" id="PIRSF016636">
    <property type="entry name" value="AlgI_DltB"/>
    <property type="match status" value="1"/>
</dbReference>
<evidence type="ECO:0000313" key="9">
    <source>
        <dbReference type="EMBL" id="MFC4632531.1"/>
    </source>
</evidence>
<feature type="transmembrane region" description="Helical" evidence="8">
    <location>
        <begin position="308"/>
        <end position="328"/>
    </location>
</feature>
<comment type="caution">
    <text evidence="9">The sequence shown here is derived from an EMBL/GenBank/DDBJ whole genome shotgun (WGS) entry which is preliminary data.</text>
</comment>
<dbReference type="InterPro" id="IPR051085">
    <property type="entry name" value="MB_O-acyltransferase"/>
</dbReference>
<feature type="transmembrane region" description="Helical" evidence="8">
    <location>
        <begin position="6"/>
        <end position="22"/>
    </location>
</feature>
<dbReference type="Proteomes" id="UP001596043">
    <property type="component" value="Unassembled WGS sequence"/>
</dbReference>
<gene>
    <name evidence="9" type="ORF">ACFO3O_01330</name>
</gene>
<name>A0ABV9HQS0_9FLAO</name>
<evidence type="ECO:0000256" key="2">
    <source>
        <dbReference type="ARBA" id="ARBA00010323"/>
    </source>
</evidence>
<dbReference type="InterPro" id="IPR004299">
    <property type="entry name" value="MBOAT_fam"/>
</dbReference>
<comment type="similarity">
    <text evidence="2 7">Belongs to the membrane-bound acyltransferase family.</text>
</comment>
<evidence type="ECO:0000256" key="5">
    <source>
        <dbReference type="ARBA" id="ARBA00022989"/>
    </source>
</evidence>
<organism evidence="9 10">
    <name type="scientific">Dokdonia ponticola</name>
    <dbReference type="NCBI Taxonomy" id="2041041"/>
    <lineage>
        <taxon>Bacteria</taxon>
        <taxon>Pseudomonadati</taxon>
        <taxon>Bacteroidota</taxon>
        <taxon>Flavobacteriia</taxon>
        <taxon>Flavobacteriales</taxon>
        <taxon>Flavobacteriaceae</taxon>
        <taxon>Dokdonia</taxon>
    </lineage>
</organism>
<keyword evidence="5 8" id="KW-1133">Transmembrane helix</keyword>
<keyword evidence="4 8" id="KW-0812">Transmembrane</keyword>
<dbReference type="InterPro" id="IPR024194">
    <property type="entry name" value="Ac/AlaTfrase_AlgI/DltB"/>
</dbReference>
<sequence>MIFNSLPFLSFFIIIFLMYYVVLKGNVKAQNLLLFISSYAFYGYVNWKMVPLLLSVTIIIFFLGKLIHKTTDYKKSSFYTTLGVLFAVGLLVYFKYVNFFIDSFTSFLNHIGLKTESWTYTIIVPLGISYFSFKLISYIIEIHRKKIEPSTDFITFSTYIAFFPTLLSGPIDNPSFFIPQLQKKRSFDYSLVVDGCRQILWGLFQKLVIADNLSLVIHEIWSDIPNQSGSTLMFTAMLFSVQLYTDFSGYSNIAIGLGKTLGFHITKNFDYPFFSRNISEFWRKWHISLTSWLTNYIFIPLNIKFRDLGTLGIILAIMVNMLVVGIWHGANWTFVIFGLYNGLIFIPIILSGAFLKRKKNKRTKFGLPTLGDFFKMIRTFLLITLGLIFFRAEHLPDAWLYLRGVFNTSLLSLDVVQDVIIKTITPLSFALLMFVIEWFYRDTSYPLTRFGIKWVRPLRWSLYSFIIFVVIVFMQTEETPFIYSQF</sequence>
<feature type="transmembrane region" description="Helical" evidence="8">
    <location>
        <begin position="376"/>
        <end position="392"/>
    </location>
</feature>
<dbReference type="PIRSF" id="PIRSF500217">
    <property type="entry name" value="AlgI"/>
    <property type="match status" value="1"/>
</dbReference>
<feature type="transmembrane region" description="Helical" evidence="8">
    <location>
        <begin position="334"/>
        <end position="355"/>
    </location>
</feature>
<keyword evidence="7" id="KW-0012">Acyltransferase</keyword>
<evidence type="ECO:0000256" key="3">
    <source>
        <dbReference type="ARBA" id="ARBA00022475"/>
    </source>
</evidence>
<keyword evidence="10" id="KW-1185">Reference proteome</keyword>
<dbReference type="RefSeq" id="WP_379976734.1">
    <property type="nucleotide sequence ID" value="NZ_JBHSFV010000001.1"/>
</dbReference>
<feature type="transmembrane region" description="Helical" evidence="8">
    <location>
        <begin position="117"/>
        <end position="140"/>
    </location>
</feature>
<comment type="subcellular location">
    <subcellularLocation>
        <location evidence="1">Cell membrane</location>
        <topology evidence="1">Multi-pass membrane protein</topology>
    </subcellularLocation>
</comment>
<evidence type="ECO:0000313" key="10">
    <source>
        <dbReference type="Proteomes" id="UP001596043"/>
    </source>
</evidence>
<reference evidence="10" key="1">
    <citation type="journal article" date="2019" name="Int. J. Syst. Evol. Microbiol.">
        <title>The Global Catalogue of Microorganisms (GCM) 10K type strain sequencing project: providing services to taxonomists for standard genome sequencing and annotation.</title>
        <authorList>
            <consortium name="The Broad Institute Genomics Platform"/>
            <consortium name="The Broad Institute Genome Sequencing Center for Infectious Disease"/>
            <person name="Wu L."/>
            <person name="Ma J."/>
        </authorList>
    </citation>
    <scope>NUCLEOTIDE SEQUENCE [LARGE SCALE GENOMIC DNA]</scope>
    <source>
        <strain evidence="10">YJ-61-S</strain>
    </source>
</reference>
<evidence type="ECO:0000256" key="1">
    <source>
        <dbReference type="ARBA" id="ARBA00004651"/>
    </source>
</evidence>
<dbReference type="Pfam" id="PF03062">
    <property type="entry name" value="MBOAT"/>
    <property type="match status" value="1"/>
</dbReference>
<feature type="transmembrane region" description="Helical" evidence="8">
    <location>
        <begin position="79"/>
        <end position="97"/>
    </location>
</feature>
<proteinExistence type="inferred from homology"/>